<evidence type="ECO:0008006" key="3">
    <source>
        <dbReference type="Google" id="ProtNLM"/>
    </source>
</evidence>
<dbReference type="AlphaFoldDB" id="A0A1F7RT55"/>
<dbReference type="InterPro" id="IPR045944">
    <property type="entry name" value="DUF6364"/>
</dbReference>
<proteinExistence type="predicted"/>
<sequence length="80" mass="9546">MTNITLKIDEELLRKARKLAAERNTSLNALFNRTVQEFVERNSNRETVLQGLDFFFKKSRARVGKKHWTRDELHERKDIS</sequence>
<protein>
    <recommendedName>
        <fullName evidence="3">CopG family transcriptional regulator</fullName>
    </recommendedName>
</protein>
<dbReference type="GO" id="GO:0006355">
    <property type="term" value="P:regulation of DNA-templated transcription"/>
    <property type="evidence" value="ECO:0007669"/>
    <property type="project" value="InterPro"/>
</dbReference>
<dbReference type="EMBL" id="MGDD01000219">
    <property type="protein sequence ID" value="OGL44550.1"/>
    <property type="molecule type" value="Genomic_DNA"/>
</dbReference>
<accession>A0A1F7RT55</accession>
<evidence type="ECO:0000313" key="2">
    <source>
        <dbReference type="Proteomes" id="UP000179266"/>
    </source>
</evidence>
<organism evidence="1 2">
    <name type="scientific">Candidatus Schekmanbacteria bacterium RBG_13_48_7</name>
    <dbReference type="NCBI Taxonomy" id="1817878"/>
    <lineage>
        <taxon>Bacteria</taxon>
        <taxon>Candidatus Schekmaniibacteriota</taxon>
    </lineage>
</organism>
<dbReference type="InterPro" id="IPR010985">
    <property type="entry name" value="Ribbon_hlx_hlx"/>
</dbReference>
<evidence type="ECO:0000313" key="1">
    <source>
        <dbReference type="EMBL" id="OGL44550.1"/>
    </source>
</evidence>
<comment type="caution">
    <text evidence="1">The sequence shown here is derived from an EMBL/GenBank/DDBJ whole genome shotgun (WGS) entry which is preliminary data.</text>
</comment>
<gene>
    <name evidence="1" type="ORF">A2161_05920</name>
</gene>
<dbReference type="Proteomes" id="UP000179266">
    <property type="component" value="Unassembled WGS sequence"/>
</dbReference>
<name>A0A1F7RT55_9BACT</name>
<dbReference type="Pfam" id="PF19891">
    <property type="entry name" value="DUF6364"/>
    <property type="match status" value="1"/>
</dbReference>
<reference evidence="1 2" key="1">
    <citation type="journal article" date="2016" name="Nat. Commun.">
        <title>Thousands of microbial genomes shed light on interconnected biogeochemical processes in an aquifer system.</title>
        <authorList>
            <person name="Anantharaman K."/>
            <person name="Brown C.T."/>
            <person name="Hug L.A."/>
            <person name="Sharon I."/>
            <person name="Castelle C.J."/>
            <person name="Probst A.J."/>
            <person name="Thomas B.C."/>
            <person name="Singh A."/>
            <person name="Wilkins M.J."/>
            <person name="Karaoz U."/>
            <person name="Brodie E.L."/>
            <person name="Williams K.H."/>
            <person name="Hubbard S.S."/>
            <person name="Banfield J.F."/>
        </authorList>
    </citation>
    <scope>NUCLEOTIDE SEQUENCE [LARGE SCALE GENOMIC DNA]</scope>
</reference>
<dbReference type="SUPFAM" id="SSF47598">
    <property type="entry name" value="Ribbon-helix-helix"/>
    <property type="match status" value="1"/>
</dbReference>